<dbReference type="OrthoDB" id="9785113at2"/>
<protein>
    <recommendedName>
        <fullName evidence="3 10">Phosphate transport system permease protein PstA</fullName>
    </recommendedName>
</protein>
<dbReference type="Gene3D" id="1.10.3720.10">
    <property type="entry name" value="MetI-like"/>
    <property type="match status" value="1"/>
</dbReference>
<dbReference type="GO" id="GO:0005315">
    <property type="term" value="F:phosphate transmembrane transporter activity"/>
    <property type="evidence" value="ECO:0007669"/>
    <property type="project" value="InterPro"/>
</dbReference>
<feature type="transmembrane region" description="Helical" evidence="10">
    <location>
        <begin position="247"/>
        <end position="269"/>
    </location>
</feature>
<evidence type="ECO:0000256" key="4">
    <source>
        <dbReference type="ARBA" id="ARBA00022448"/>
    </source>
</evidence>
<keyword evidence="9 10" id="KW-0472">Membrane</keyword>
<dbReference type="NCBIfam" id="TIGR00974">
    <property type="entry name" value="3a0107s02c"/>
    <property type="match status" value="1"/>
</dbReference>
<evidence type="ECO:0000259" key="11">
    <source>
        <dbReference type="PROSITE" id="PS50928"/>
    </source>
</evidence>
<evidence type="ECO:0000256" key="7">
    <source>
        <dbReference type="ARBA" id="ARBA00022692"/>
    </source>
</evidence>
<proteinExistence type="inferred from homology"/>
<dbReference type="InterPro" id="IPR035906">
    <property type="entry name" value="MetI-like_sf"/>
</dbReference>
<dbReference type="SUPFAM" id="SSF161098">
    <property type="entry name" value="MetI-like"/>
    <property type="match status" value="1"/>
</dbReference>
<evidence type="ECO:0000256" key="9">
    <source>
        <dbReference type="ARBA" id="ARBA00023136"/>
    </source>
</evidence>
<feature type="transmembrane region" description="Helical" evidence="10">
    <location>
        <begin position="67"/>
        <end position="88"/>
    </location>
</feature>
<comment type="subcellular location">
    <subcellularLocation>
        <location evidence="10">Cell inner membrane</location>
        <topology evidence="10">Multi-pass membrane protein</topology>
    </subcellularLocation>
    <subcellularLocation>
        <location evidence="1">Cell membrane</location>
        <topology evidence="1">Multi-pass membrane protein</topology>
    </subcellularLocation>
</comment>
<gene>
    <name evidence="12" type="primary">pstA</name>
    <name evidence="12" type="ORF">EES38_16890</name>
</gene>
<evidence type="ECO:0000313" key="12">
    <source>
        <dbReference type="EMBL" id="RQW62042.1"/>
    </source>
</evidence>
<dbReference type="AlphaFoldDB" id="A0A3N9TYN4"/>
<keyword evidence="13" id="KW-1185">Reference proteome</keyword>
<dbReference type="InterPro" id="IPR051408">
    <property type="entry name" value="Phosphate_transprt_permease"/>
</dbReference>
<dbReference type="EMBL" id="RJVQ01000008">
    <property type="protein sequence ID" value="RQW62042.1"/>
    <property type="molecule type" value="Genomic_DNA"/>
</dbReference>
<feature type="transmembrane region" description="Helical" evidence="10">
    <location>
        <begin position="131"/>
        <end position="151"/>
    </location>
</feature>
<dbReference type="CDD" id="cd06261">
    <property type="entry name" value="TM_PBP2"/>
    <property type="match status" value="1"/>
</dbReference>
<dbReference type="GO" id="GO:0005886">
    <property type="term" value="C:plasma membrane"/>
    <property type="evidence" value="ECO:0007669"/>
    <property type="project" value="UniProtKB-SubCell"/>
</dbReference>
<keyword evidence="6" id="KW-0592">Phosphate transport</keyword>
<keyword evidence="5 10" id="KW-1003">Cell membrane</keyword>
<evidence type="ECO:0000313" key="13">
    <source>
        <dbReference type="Proteomes" id="UP000281112"/>
    </source>
</evidence>
<evidence type="ECO:0000256" key="8">
    <source>
        <dbReference type="ARBA" id="ARBA00022989"/>
    </source>
</evidence>
<dbReference type="Pfam" id="PF00528">
    <property type="entry name" value="BPD_transp_1"/>
    <property type="match status" value="1"/>
</dbReference>
<dbReference type="PANTHER" id="PTHR42922">
    <property type="entry name" value="PHOSPHATE TRANSPORT SYSTEM PERMEASE PROTEIN PSTA"/>
    <property type="match status" value="1"/>
</dbReference>
<dbReference type="PANTHER" id="PTHR42922:SF1">
    <property type="entry name" value="PHOSPHATE TRANSPORT SYSTEM PERMEASE PROTEIN PSTA"/>
    <property type="match status" value="1"/>
</dbReference>
<keyword evidence="8 10" id="KW-1133">Transmembrane helix</keyword>
<dbReference type="Proteomes" id="UP000281112">
    <property type="component" value="Unassembled WGS sequence"/>
</dbReference>
<organism evidence="12 13">
    <name type="scientific">Vibrio viridaestus</name>
    <dbReference type="NCBI Taxonomy" id="2487322"/>
    <lineage>
        <taxon>Bacteria</taxon>
        <taxon>Pseudomonadati</taxon>
        <taxon>Pseudomonadota</taxon>
        <taxon>Gammaproteobacteria</taxon>
        <taxon>Vibrionales</taxon>
        <taxon>Vibrionaceae</taxon>
        <taxon>Vibrio</taxon>
    </lineage>
</organism>
<comment type="caution">
    <text evidence="12">The sequence shown here is derived from an EMBL/GenBank/DDBJ whole genome shotgun (WGS) entry which is preliminary data.</text>
</comment>
<accession>A0A3N9TYN4</accession>
<dbReference type="InterPro" id="IPR005672">
    <property type="entry name" value="Phosphate_PstA"/>
</dbReference>
<evidence type="ECO:0000256" key="2">
    <source>
        <dbReference type="ARBA" id="ARBA00007069"/>
    </source>
</evidence>
<dbReference type="InterPro" id="IPR000515">
    <property type="entry name" value="MetI-like"/>
</dbReference>
<evidence type="ECO:0000256" key="10">
    <source>
        <dbReference type="RuleBase" id="RU363043"/>
    </source>
</evidence>
<dbReference type="PROSITE" id="PS50928">
    <property type="entry name" value="ABC_TM1"/>
    <property type="match status" value="1"/>
</dbReference>
<feature type="transmembrane region" description="Helical" evidence="10">
    <location>
        <begin position="100"/>
        <end position="125"/>
    </location>
</feature>
<evidence type="ECO:0000256" key="1">
    <source>
        <dbReference type="ARBA" id="ARBA00004651"/>
    </source>
</evidence>
<comment type="similarity">
    <text evidence="2 10">Belongs to the binding-protein-dependent transport system permease family. CysTW subfamily.</text>
</comment>
<feature type="transmembrane region" description="Helical" evidence="10">
    <location>
        <begin position="12"/>
        <end position="34"/>
    </location>
</feature>
<feature type="domain" description="ABC transmembrane type-1" evidence="11">
    <location>
        <begin position="63"/>
        <end position="266"/>
    </location>
</feature>
<keyword evidence="7 10" id="KW-0812">Transmembrane</keyword>
<dbReference type="GO" id="GO:0035435">
    <property type="term" value="P:phosphate ion transmembrane transport"/>
    <property type="evidence" value="ECO:0007669"/>
    <property type="project" value="InterPro"/>
</dbReference>
<name>A0A3N9TYN4_9VIBR</name>
<dbReference type="RefSeq" id="WP_124938379.1">
    <property type="nucleotide sequence ID" value="NZ_RJVQ01000008.1"/>
</dbReference>
<evidence type="ECO:0000256" key="6">
    <source>
        <dbReference type="ARBA" id="ARBA00022592"/>
    </source>
</evidence>
<keyword evidence="4" id="KW-0813">Transport</keyword>
<sequence>MNLRKLKNSLFFSLSILCAGIGLIVLASILWTLISEGLKGINFALFTEVTPGPGSEGGLKNAFIGSLYMTFLGIAIATPIGLLAGTWLAEKSPNHAGAQLIRFLNNMLVSAPSILVGLFVYALIVVPTGGYSGWAGTVALAILALPTIIASTEEMLRLVPVSLKEAGRGLGAANWIVLIHLCYRAVAPGIVTAILLSLARIAGETAPLLFTALNSNFMSSSMSSPMANLPVTIYQYAMSPYESWQQLAWSGALVITLFILLINLSATHLPKLLSVKRK</sequence>
<reference evidence="12 13" key="1">
    <citation type="submission" date="2018-11" db="EMBL/GenBank/DDBJ databases">
        <title>Vibrio LJC006 sp. nov., isolated from seawater during the bloom of the enteromorpha.</title>
        <authorList>
            <person name="Liang J."/>
        </authorList>
    </citation>
    <scope>NUCLEOTIDE SEQUENCE [LARGE SCALE GENOMIC DNA]</scope>
    <source>
        <strain evidence="12 13">LJC006</strain>
    </source>
</reference>
<feature type="transmembrane region" description="Helical" evidence="10">
    <location>
        <begin position="172"/>
        <end position="199"/>
    </location>
</feature>
<evidence type="ECO:0000256" key="5">
    <source>
        <dbReference type="ARBA" id="ARBA00022475"/>
    </source>
</evidence>
<evidence type="ECO:0000256" key="3">
    <source>
        <dbReference type="ARBA" id="ARBA00016864"/>
    </source>
</evidence>